<evidence type="ECO:0000256" key="4">
    <source>
        <dbReference type="SAM" id="MobiDB-lite"/>
    </source>
</evidence>
<dbReference type="Pfam" id="PF05954">
    <property type="entry name" value="Phage_GPD"/>
    <property type="match status" value="1"/>
</dbReference>
<protein>
    <submittedName>
        <fullName evidence="7">Type VI secretion system tip protein VgrG</fullName>
    </submittedName>
</protein>
<feature type="domain" description="Gp5/Type VI secretion system Vgr C-terminal trimerisation" evidence="6">
    <location>
        <begin position="515"/>
        <end position="627"/>
    </location>
</feature>
<feature type="domain" description="Gp5/Type VI secretion system Vgr protein OB-fold" evidence="5">
    <location>
        <begin position="431"/>
        <end position="498"/>
    </location>
</feature>
<dbReference type="Gene3D" id="2.40.50.230">
    <property type="entry name" value="Gp5 N-terminal domain"/>
    <property type="match status" value="1"/>
</dbReference>
<dbReference type="EMBL" id="CP017563">
    <property type="protein sequence ID" value="APA90019.1"/>
    <property type="molecule type" value="Genomic_DNA"/>
</dbReference>
<keyword evidence="7" id="KW-0614">Plasmid</keyword>
<dbReference type="NCBIfam" id="TIGR03361">
    <property type="entry name" value="VI_Rhs_Vgr"/>
    <property type="match status" value="1"/>
</dbReference>
<proteinExistence type="inferred from homology"/>
<evidence type="ECO:0000259" key="6">
    <source>
        <dbReference type="Pfam" id="PF22178"/>
    </source>
</evidence>
<dbReference type="NCBIfam" id="TIGR01646">
    <property type="entry name" value="vgr_GE"/>
    <property type="match status" value="1"/>
</dbReference>
<feature type="region of interest" description="Disordered" evidence="4">
    <location>
        <begin position="727"/>
        <end position="813"/>
    </location>
</feature>
<keyword evidence="3" id="KW-0964">Secreted</keyword>
<gene>
    <name evidence="7" type="primary">vgrG</name>
    <name evidence="7" type="ORF">BJG93_31855</name>
</gene>
<dbReference type="Gene3D" id="4.10.220.110">
    <property type="match status" value="1"/>
</dbReference>
<feature type="compositionally biased region" description="Acidic residues" evidence="4">
    <location>
        <begin position="741"/>
        <end position="754"/>
    </location>
</feature>
<feature type="compositionally biased region" description="Acidic residues" evidence="4">
    <location>
        <begin position="762"/>
        <end position="803"/>
    </location>
</feature>
<dbReference type="Proteomes" id="UP000179860">
    <property type="component" value="Plasmid pl1WSM5005"/>
</dbReference>
<evidence type="ECO:0000259" key="5">
    <source>
        <dbReference type="Pfam" id="PF04717"/>
    </source>
</evidence>
<dbReference type="InterPro" id="IPR017847">
    <property type="entry name" value="T6SS_RhsGE_Vgr_subset"/>
</dbReference>
<dbReference type="AlphaFoldDB" id="A0A1I9YUX6"/>
<dbReference type="PANTHER" id="PTHR32305:SF15">
    <property type="entry name" value="PROTEIN RHSA-RELATED"/>
    <property type="match status" value="1"/>
</dbReference>
<dbReference type="InterPro" id="IPR054030">
    <property type="entry name" value="Gp5_Vgr_C"/>
</dbReference>
<sequence>MSTNALNAISVQSRAVTVSSAAIPQWPGQTADGRTQPALAFKSLKGGEYLGQLFEYELLLRTPDDYTVPLAVSANIDLKALLGKEMTVAIDLEPPVGPRADADAGQRQITGLVAAAQYLCREGRYNVYRVVLKPWLWLATLTTDYKIFQNKTVIEIIDEVLKDYPYPVEKRLDVSRYSLGGESPANEPRAFQVQYGETDYDFIHRLMEEWGIYWFFEHADGKHRLVLCDHIGAHRESPNPSYRTLAFQPQGGKTDTEYISAFSTAEVLCTGHYVTSDFDFTRSRADMRAINQQPRDTSWNLLERYDWPGDYTDGSHGELLARTRMEALRAPGTRAQGEGNVRGLACGQTFVLTSYDYTAANCEYLVIGTELGLTGTPDESGSGYEYTCSNKFDVQPTSEVFRLPQRTSKPTVSGPQSAVVVGPEGKELWTDEFGRVKVRFAWDRYGRNVETDSCWVRVSQAWAGQGFGGIYIPRIGQEVIVDFWNGDPDRPLITGSLYNTATRPPYDLPGNATQSGFMSRSMEGGLQNYNSIRFEDKAGAEEFTLQAERDMNRLTKLNESHVVGADYTIGVAAAHSMTVGAASSTIVSGKYSVRVKDVAFYSVGLAQSTMIGGAEATAVGGASALTVGGARSVTVGGASSHAVGGAYSLSAGGALSIVCGASSLTMTKDGEIKLIGKKIRIQGDERVVVKGMPLELNPCDAEKGNATTVPVPVVVLDALDFPCTDVPSPCEPIVVPPPSTEEPEPSTEEPEPSTEEPGPSTEEPEPSSEEPEPSTEEPEPSTEEPEPSTEEPEPSTEEPEPTEEVPPATGQDA</sequence>
<dbReference type="SUPFAM" id="SSF69349">
    <property type="entry name" value="Phage fibre proteins"/>
    <property type="match status" value="1"/>
</dbReference>
<accession>A0A1I9YUX6</accession>
<keyword evidence="8" id="KW-1185">Reference proteome</keyword>
<dbReference type="RefSeq" id="WP_027194615.1">
    <property type="nucleotide sequence ID" value="NZ_CP017563.2"/>
</dbReference>
<reference evidence="7" key="2">
    <citation type="submission" date="2021-06" db="EMBL/GenBank/DDBJ databases">
        <authorList>
            <person name="Rogers T.H."/>
            <person name="Ramsay J.P."/>
            <person name="Wang P."/>
            <person name="Terpolilli J."/>
        </authorList>
    </citation>
    <scope>NUCLEOTIDE SEQUENCE [LARGE SCALE GENOMIC DNA]</scope>
    <source>
        <strain evidence="7">WSM5005</strain>
        <plasmid evidence="7">pl1WSM5005</plasmid>
    </source>
</reference>
<dbReference type="OrthoDB" id="1907165at2"/>
<dbReference type="PANTHER" id="PTHR32305">
    <property type="match status" value="1"/>
</dbReference>
<dbReference type="InterPro" id="IPR050708">
    <property type="entry name" value="T6SS_VgrG/RHS"/>
</dbReference>
<dbReference type="Gene3D" id="2.30.110.50">
    <property type="match status" value="1"/>
</dbReference>
<evidence type="ECO:0000256" key="2">
    <source>
        <dbReference type="ARBA" id="ARBA00005558"/>
    </source>
</evidence>
<organism evidence="7 8">
    <name type="scientific">Paraburkholderia sprentiae WSM5005</name>
    <dbReference type="NCBI Taxonomy" id="754502"/>
    <lineage>
        <taxon>Bacteria</taxon>
        <taxon>Pseudomonadati</taxon>
        <taxon>Pseudomonadota</taxon>
        <taxon>Betaproteobacteria</taxon>
        <taxon>Burkholderiales</taxon>
        <taxon>Burkholderiaceae</taxon>
        <taxon>Paraburkholderia</taxon>
    </lineage>
</organism>
<dbReference type="Pfam" id="PF04717">
    <property type="entry name" value="Phage_base_V"/>
    <property type="match status" value="1"/>
</dbReference>
<comment type="similarity">
    <text evidence="2">Belongs to the VgrG protein family.</text>
</comment>
<dbReference type="GO" id="GO:0005576">
    <property type="term" value="C:extracellular region"/>
    <property type="evidence" value="ECO:0007669"/>
    <property type="project" value="UniProtKB-SubCell"/>
</dbReference>
<geneLocation type="plasmid" evidence="7 8">
    <name>pl1WSM5005</name>
</geneLocation>
<name>A0A1I9YUX6_9BURK</name>
<evidence type="ECO:0000256" key="1">
    <source>
        <dbReference type="ARBA" id="ARBA00004613"/>
    </source>
</evidence>
<dbReference type="KEGG" id="pspw:BJG93_31855"/>
<evidence type="ECO:0000313" key="8">
    <source>
        <dbReference type="Proteomes" id="UP000179860"/>
    </source>
</evidence>
<dbReference type="SUPFAM" id="SSF69255">
    <property type="entry name" value="gp5 N-terminal domain-like"/>
    <property type="match status" value="1"/>
</dbReference>
<dbReference type="InterPro" id="IPR037026">
    <property type="entry name" value="Vgr_OB-fold_dom_sf"/>
</dbReference>
<dbReference type="InterPro" id="IPR006531">
    <property type="entry name" value="Gp5/Vgr_OB"/>
</dbReference>
<evidence type="ECO:0000313" key="7">
    <source>
        <dbReference type="EMBL" id="APA90019.1"/>
    </source>
</evidence>
<evidence type="ECO:0000256" key="3">
    <source>
        <dbReference type="ARBA" id="ARBA00022525"/>
    </source>
</evidence>
<comment type="subcellular location">
    <subcellularLocation>
        <location evidence="1">Secreted</location>
    </subcellularLocation>
</comment>
<reference evidence="7" key="1">
    <citation type="submission" date="2016-09" db="EMBL/GenBank/DDBJ databases">
        <title>The Complete Genome of Burkholderia sprentiae wsm5005.</title>
        <authorList>
            <person name="De Meyer S."/>
            <person name="Wang P."/>
            <person name="Terpolilli J."/>
        </authorList>
    </citation>
    <scope>NUCLEOTIDE SEQUENCE [LARGE SCALE GENOMIC DNA]</scope>
    <source>
        <strain evidence="7">WSM5005</strain>
        <plasmid evidence="7">pl1WSM5005</plasmid>
    </source>
</reference>
<dbReference type="InterPro" id="IPR006533">
    <property type="entry name" value="T6SS_Vgr_RhsGE"/>
</dbReference>
<dbReference type="Gene3D" id="3.55.50.10">
    <property type="entry name" value="Baseplate protein-like domains"/>
    <property type="match status" value="1"/>
</dbReference>
<dbReference type="Pfam" id="PF22178">
    <property type="entry name" value="Gp5_trimer_C"/>
    <property type="match status" value="1"/>
</dbReference>
<dbReference type="SUPFAM" id="SSF69279">
    <property type="entry name" value="Phage tail proteins"/>
    <property type="match status" value="2"/>
</dbReference>